<dbReference type="Proteomes" id="UP000093281">
    <property type="component" value="Unassembled WGS sequence"/>
</dbReference>
<dbReference type="EMBL" id="LCUJ01000014">
    <property type="protein sequence ID" value="OCL96513.1"/>
    <property type="molecule type" value="Genomic_DNA"/>
</dbReference>
<sequence>MNQKYKNRFPFIIYENMFIDKTGSELNDEELSYLLNFCHYCNYLNSSKELYSHSMLLLKRFYPVFLVRIILELKTKKILKKTNAPESLQKLYKEIADIVLVSSMPNYSRD</sequence>
<accession>A0A1C0B2K8</accession>
<evidence type="ECO:0000313" key="1">
    <source>
        <dbReference type="EMBL" id="OCL96513.1"/>
    </source>
</evidence>
<reference evidence="2" key="1">
    <citation type="submission" date="2015-05" db="EMBL/GenBank/DDBJ databases">
        <authorList>
            <person name="Rovetto F."/>
            <person name="Cocolin L."/>
            <person name="Illeghems K."/>
            <person name="Van Nieuwerburgh F."/>
            <person name="Houf K."/>
        </authorList>
    </citation>
    <scope>NUCLEOTIDE SEQUENCE [LARGE SCALE GENOMIC DNA]</scope>
    <source>
        <strain evidence="2">DU22</strain>
    </source>
</reference>
<protein>
    <submittedName>
        <fullName evidence="1">Uncharacterized protein</fullName>
    </submittedName>
</protein>
<evidence type="ECO:0000313" key="2">
    <source>
        <dbReference type="Proteomes" id="UP000093281"/>
    </source>
</evidence>
<dbReference type="AlphaFoldDB" id="A0A1C0B2K8"/>
<comment type="caution">
    <text evidence="1">The sequence shown here is derived from an EMBL/GenBank/DDBJ whole genome shotgun (WGS) entry which is preliminary data.</text>
</comment>
<name>A0A1C0B2K8_9BACT</name>
<dbReference type="RefSeq" id="WP_066187766.1">
    <property type="nucleotide sequence ID" value="NZ_LCUJ01000014.1"/>
</dbReference>
<organism evidence="1 2">
    <name type="scientific">Aliarcobacter thereius</name>
    <dbReference type="NCBI Taxonomy" id="544718"/>
    <lineage>
        <taxon>Bacteria</taxon>
        <taxon>Pseudomonadati</taxon>
        <taxon>Campylobacterota</taxon>
        <taxon>Epsilonproteobacteria</taxon>
        <taxon>Campylobacterales</taxon>
        <taxon>Arcobacteraceae</taxon>
        <taxon>Aliarcobacter</taxon>
    </lineage>
</organism>
<gene>
    <name evidence="1" type="ORF">AAX29_02052</name>
</gene>
<proteinExistence type="predicted"/>